<gene>
    <name evidence="1" type="ORF">UFOVP858_28</name>
</gene>
<reference evidence="1" key="1">
    <citation type="submission" date="2020-04" db="EMBL/GenBank/DDBJ databases">
        <authorList>
            <person name="Chiriac C."/>
            <person name="Salcher M."/>
            <person name="Ghai R."/>
            <person name="Kavagutti S V."/>
        </authorList>
    </citation>
    <scope>NUCLEOTIDE SEQUENCE</scope>
</reference>
<accession>A0A6J5PD52</accession>
<dbReference type="EMBL" id="LR796806">
    <property type="protein sequence ID" value="CAB4167371.1"/>
    <property type="molecule type" value="Genomic_DNA"/>
</dbReference>
<protein>
    <submittedName>
        <fullName evidence="1">Uncharacterized protein</fullName>
    </submittedName>
</protein>
<sequence length="53" mass="6060">MIRKMEVFKTQAEAEAEGQRSKAMLGPGYGYTYTVWQSGDVWMLQSSRYSSCD</sequence>
<organism evidence="1">
    <name type="scientific">uncultured Caudovirales phage</name>
    <dbReference type="NCBI Taxonomy" id="2100421"/>
    <lineage>
        <taxon>Viruses</taxon>
        <taxon>Duplodnaviria</taxon>
        <taxon>Heunggongvirae</taxon>
        <taxon>Uroviricota</taxon>
        <taxon>Caudoviricetes</taxon>
        <taxon>Peduoviridae</taxon>
        <taxon>Maltschvirus</taxon>
        <taxon>Maltschvirus maltsch</taxon>
    </lineage>
</organism>
<proteinExistence type="predicted"/>
<evidence type="ECO:0000313" key="1">
    <source>
        <dbReference type="EMBL" id="CAB4167371.1"/>
    </source>
</evidence>
<name>A0A6J5PD52_9CAUD</name>